<feature type="compositionally biased region" description="Basic residues" evidence="15">
    <location>
        <begin position="59"/>
        <end position="69"/>
    </location>
</feature>
<name>A0A2A9HJB5_TEPT2</name>
<evidence type="ECO:0000256" key="4">
    <source>
        <dbReference type="ARBA" id="ARBA00022598"/>
    </source>
</evidence>
<evidence type="ECO:0000256" key="12">
    <source>
        <dbReference type="ARBA" id="ARBA00049515"/>
    </source>
</evidence>
<dbReference type="SUPFAM" id="SSF55681">
    <property type="entry name" value="Class II aaRS and biotin synthetases"/>
    <property type="match status" value="1"/>
</dbReference>
<comment type="caution">
    <text evidence="17">The sequence shown here is derived from an EMBL/GenBank/DDBJ whole genome shotgun (WGS) entry which is preliminary data.</text>
</comment>
<feature type="compositionally biased region" description="Basic residues" evidence="15">
    <location>
        <begin position="17"/>
        <end position="26"/>
    </location>
</feature>
<feature type="region of interest" description="Disordered" evidence="15">
    <location>
        <begin position="1"/>
        <end position="89"/>
    </location>
</feature>
<dbReference type="PRINTS" id="PR01047">
    <property type="entry name" value="TRNASYNTHTHR"/>
</dbReference>
<accession>A0A2A9HJB5</accession>
<reference evidence="17 18" key="1">
    <citation type="submission" date="2017-09" db="EMBL/GenBank/DDBJ databases">
        <title>Sequencing the genomes of two abundant thermophiles in Great Basin hot springs: Thermocrinis jamiesonii and novel Chloroflexi Thermoflexus hugenholtzii.</title>
        <authorList>
            <person name="Hedlund B."/>
        </authorList>
    </citation>
    <scope>NUCLEOTIDE SEQUENCE [LARGE SCALE GENOMIC DNA]</scope>
    <source>
        <strain evidence="17 18">G233</strain>
    </source>
</reference>
<evidence type="ECO:0000313" key="17">
    <source>
        <dbReference type="EMBL" id="PFG75096.1"/>
    </source>
</evidence>
<feature type="binding site" evidence="13">
    <location>
        <position position="570"/>
    </location>
    <ligand>
        <name>Zn(2+)</name>
        <dbReference type="ChEBI" id="CHEBI:29105"/>
        <note>catalytic</note>
    </ligand>
</feature>
<gene>
    <name evidence="13" type="primary">thrS</name>
    <name evidence="17" type="ORF">A9A59_2361</name>
</gene>
<dbReference type="InterPro" id="IPR002320">
    <property type="entry name" value="Thr-tRNA-ligase_IIa"/>
</dbReference>
<comment type="subunit">
    <text evidence="13">Homodimer.</text>
</comment>
<dbReference type="FunFam" id="3.30.980.10:FF:000005">
    <property type="entry name" value="Threonyl-tRNA synthetase, mitochondrial"/>
    <property type="match status" value="1"/>
</dbReference>
<evidence type="ECO:0000256" key="1">
    <source>
        <dbReference type="ARBA" id="ARBA00008226"/>
    </source>
</evidence>
<dbReference type="InterPro" id="IPR002314">
    <property type="entry name" value="aa-tRNA-synt_IIb"/>
</dbReference>
<dbReference type="EMBL" id="PDJQ01000001">
    <property type="protein sequence ID" value="PFG75096.1"/>
    <property type="molecule type" value="Genomic_DNA"/>
</dbReference>
<keyword evidence="18" id="KW-1185">Reference proteome</keyword>
<dbReference type="FunFam" id="3.40.50.800:FF:000001">
    <property type="entry name" value="Threonine--tRNA ligase"/>
    <property type="match status" value="1"/>
</dbReference>
<dbReference type="Gene3D" id="3.30.930.10">
    <property type="entry name" value="Bira Bifunctional Protein, Domain 2"/>
    <property type="match status" value="1"/>
</dbReference>
<dbReference type="InterPro" id="IPR033728">
    <property type="entry name" value="ThrRS_core"/>
</dbReference>
<dbReference type="Gene3D" id="3.30.980.10">
    <property type="entry name" value="Threonyl-trna Synthetase, Chain A, domain 2"/>
    <property type="match status" value="1"/>
</dbReference>
<comment type="caution">
    <text evidence="13">Lacks conserved residue(s) required for the propagation of feature annotation.</text>
</comment>
<evidence type="ECO:0000256" key="6">
    <source>
        <dbReference type="ARBA" id="ARBA00022741"/>
    </source>
</evidence>
<comment type="similarity">
    <text evidence="1 13">Belongs to the class-II aminoacyl-tRNA synthetase family.</text>
</comment>
<keyword evidence="11 13" id="KW-0030">Aminoacyl-tRNA synthetase</keyword>
<keyword evidence="4 13" id="KW-0436">Ligase</keyword>
<dbReference type="Proteomes" id="UP000223071">
    <property type="component" value="Unassembled WGS sequence"/>
</dbReference>
<evidence type="ECO:0000256" key="3">
    <source>
        <dbReference type="ARBA" id="ARBA00022555"/>
    </source>
</evidence>
<evidence type="ECO:0000259" key="16">
    <source>
        <dbReference type="PROSITE" id="PS50862"/>
    </source>
</evidence>
<dbReference type="GO" id="GO:0005524">
    <property type="term" value="F:ATP binding"/>
    <property type="evidence" value="ECO:0007669"/>
    <property type="project" value="UniProtKB-UniRule"/>
</dbReference>
<dbReference type="GO" id="GO:0006435">
    <property type="term" value="P:threonyl-tRNA aminoacylation"/>
    <property type="evidence" value="ECO:0007669"/>
    <property type="project" value="UniProtKB-UniRule"/>
</dbReference>
<keyword evidence="10 13" id="KW-0648">Protein biosynthesis</keyword>
<dbReference type="PANTHER" id="PTHR11451:SF56">
    <property type="entry name" value="THREONINE--TRNA LIGASE 1"/>
    <property type="match status" value="1"/>
</dbReference>
<evidence type="ECO:0000313" key="18">
    <source>
        <dbReference type="Proteomes" id="UP000223071"/>
    </source>
</evidence>
<organism evidence="17 18">
    <name type="scientific">Tepidiforma thermophila (strain KCTC 52669 / CGMCC 1.13589 / G233)</name>
    <dbReference type="NCBI Taxonomy" id="2761530"/>
    <lineage>
        <taxon>Bacteria</taxon>
        <taxon>Bacillati</taxon>
        <taxon>Chloroflexota</taxon>
        <taxon>Tepidiformia</taxon>
        <taxon>Tepidiformales</taxon>
        <taxon>Tepidiformaceae</taxon>
        <taxon>Tepidiforma</taxon>
    </lineage>
</organism>
<dbReference type="GO" id="GO:0000049">
    <property type="term" value="F:tRNA binding"/>
    <property type="evidence" value="ECO:0007669"/>
    <property type="project" value="UniProtKB-KW"/>
</dbReference>
<keyword evidence="7 13" id="KW-0862">Zinc</keyword>
<dbReference type="InterPro" id="IPR036621">
    <property type="entry name" value="Anticodon-bd_dom_sf"/>
</dbReference>
<dbReference type="InterPro" id="IPR006195">
    <property type="entry name" value="aa-tRNA-synth_II"/>
</dbReference>
<dbReference type="Gene3D" id="3.40.50.800">
    <property type="entry name" value="Anticodon-binding domain"/>
    <property type="match status" value="1"/>
</dbReference>
<comment type="cofactor">
    <cofactor evidence="13">
        <name>Zn(2+)</name>
        <dbReference type="ChEBI" id="CHEBI:29105"/>
    </cofactor>
    <text evidence="13">Binds 1 zinc ion per subunit.</text>
</comment>
<protein>
    <recommendedName>
        <fullName evidence="13">Threonine--tRNA ligase</fullName>
        <ecNumber evidence="13">6.1.1.3</ecNumber>
    </recommendedName>
    <alternativeName>
        <fullName evidence="13">Threonyl-tRNA synthetase</fullName>
        <shortName evidence="13">ThrRS</shortName>
    </alternativeName>
</protein>
<evidence type="ECO:0000256" key="13">
    <source>
        <dbReference type="HAMAP-Rule" id="MF_00184"/>
    </source>
</evidence>
<dbReference type="EC" id="6.1.1.3" evidence="13"/>
<evidence type="ECO:0000256" key="10">
    <source>
        <dbReference type="ARBA" id="ARBA00022917"/>
    </source>
</evidence>
<dbReference type="FunFam" id="3.30.930.10:FF:000002">
    <property type="entry name" value="Threonine--tRNA ligase"/>
    <property type="match status" value="1"/>
</dbReference>
<keyword evidence="9 13" id="KW-0694">RNA-binding</keyword>
<keyword evidence="6 13" id="KW-0547">Nucleotide-binding</keyword>
<evidence type="ECO:0000256" key="8">
    <source>
        <dbReference type="ARBA" id="ARBA00022840"/>
    </source>
</evidence>
<feature type="coiled-coil region" evidence="14">
    <location>
        <begin position="267"/>
        <end position="294"/>
    </location>
</feature>
<dbReference type="CDD" id="cd00860">
    <property type="entry name" value="ThrRS_anticodon"/>
    <property type="match status" value="1"/>
</dbReference>
<keyword evidence="14" id="KW-0175">Coiled coil</keyword>
<keyword evidence="5 13" id="KW-0479">Metal-binding</keyword>
<evidence type="ECO:0000256" key="14">
    <source>
        <dbReference type="SAM" id="Coils"/>
    </source>
</evidence>
<dbReference type="Gene3D" id="3.30.54.20">
    <property type="match status" value="1"/>
</dbReference>
<feature type="binding site" evidence="13">
    <location>
        <position position="439"/>
    </location>
    <ligand>
        <name>Zn(2+)</name>
        <dbReference type="ChEBI" id="CHEBI:29105"/>
        <note>catalytic</note>
    </ligand>
</feature>
<keyword evidence="8 13" id="KW-0067">ATP-binding</keyword>
<dbReference type="NCBIfam" id="TIGR00418">
    <property type="entry name" value="thrS"/>
    <property type="match status" value="1"/>
</dbReference>
<feature type="binding site" evidence="13">
    <location>
        <position position="388"/>
    </location>
    <ligand>
        <name>Zn(2+)</name>
        <dbReference type="ChEBI" id="CHEBI:29105"/>
        <note>catalytic</note>
    </ligand>
</feature>
<dbReference type="PROSITE" id="PS50862">
    <property type="entry name" value="AA_TRNA_LIGASE_II"/>
    <property type="match status" value="1"/>
</dbReference>
<comment type="subcellular location">
    <subcellularLocation>
        <location evidence="13">Cytoplasm</location>
    </subcellularLocation>
</comment>
<dbReference type="SMART" id="SM00863">
    <property type="entry name" value="tRNA_SAD"/>
    <property type="match status" value="1"/>
</dbReference>
<dbReference type="GO" id="GO:0004829">
    <property type="term" value="F:threonine-tRNA ligase activity"/>
    <property type="evidence" value="ECO:0007669"/>
    <property type="project" value="UniProtKB-UniRule"/>
</dbReference>
<dbReference type="GO" id="GO:0005737">
    <property type="term" value="C:cytoplasm"/>
    <property type="evidence" value="ECO:0007669"/>
    <property type="project" value="UniProtKB-SubCell"/>
</dbReference>
<dbReference type="GO" id="GO:0046872">
    <property type="term" value="F:metal ion binding"/>
    <property type="evidence" value="ECO:0007669"/>
    <property type="project" value="UniProtKB-KW"/>
</dbReference>
<evidence type="ECO:0000256" key="9">
    <source>
        <dbReference type="ARBA" id="ARBA00022884"/>
    </source>
</evidence>
<dbReference type="CDD" id="cd00771">
    <property type="entry name" value="ThrRS_core"/>
    <property type="match status" value="1"/>
</dbReference>
<dbReference type="InterPro" id="IPR018163">
    <property type="entry name" value="Thr/Ala-tRNA-synth_IIc_edit"/>
</dbReference>
<dbReference type="PANTHER" id="PTHR11451">
    <property type="entry name" value="THREONINE-TRNA LIGASE"/>
    <property type="match status" value="1"/>
</dbReference>
<dbReference type="SUPFAM" id="SSF52954">
    <property type="entry name" value="Class II aaRS ABD-related"/>
    <property type="match status" value="1"/>
</dbReference>
<evidence type="ECO:0000256" key="15">
    <source>
        <dbReference type="SAM" id="MobiDB-lite"/>
    </source>
</evidence>
<dbReference type="AlphaFoldDB" id="A0A2A9HJB5"/>
<proteinExistence type="inferred from homology"/>
<dbReference type="InterPro" id="IPR012947">
    <property type="entry name" value="tRNA_SAD"/>
</dbReference>
<evidence type="ECO:0000256" key="11">
    <source>
        <dbReference type="ARBA" id="ARBA00023146"/>
    </source>
</evidence>
<evidence type="ECO:0000256" key="2">
    <source>
        <dbReference type="ARBA" id="ARBA00022490"/>
    </source>
</evidence>
<dbReference type="SUPFAM" id="SSF55186">
    <property type="entry name" value="ThrRS/AlaRS common domain"/>
    <property type="match status" value="1"/>
</dbReference>
<dbReference type="HAMAP" id="MF_00184">
    <property type="entry name" value="Thr_tRNA_synth"/>
    <property type="match status" value="1"/>
</dbReference>
<feature type="domain" description="Aminoacyl-transfer RNA synthetases class-II family profile" evidence="16">
    <location>
        <begin position="295"/>
        <end position="593"/>
    </location>
</feature>
<keyword evidence="2 13" id="KW-0963">Cytoplasm</keyword>
<dbReference type="InterPro" id="IPR045864">
    <property type="entry name" value="aa-tRNA-synth_II/BPL/LPL"/>
</dbReference>
<dbReference type="Pfam" id="PF03129">
    <property type="entry name" value="HGTP_anticodon"/>
    <property type="match status" value="1"/>
</dbReference>
<dbReference type="Pfam" id="PF07973">
    <property type="entry name" value="tRNA_SAD"/>
    <property type="match status" value="1"/>
</dbReference>
<evidence type="ECO:0000256" key="5">
    <source>
        <dbReference type="ARBA" id="ARBA00022723"/>
    </source>
</evidence>
<comment type="catalytic activity">
    <reaction evidence="12 13">
        <text>tRNA(Thr) + L-threonine + ATP = L-threonyl-tRNA(Thr) + AMP + diphosphate + H(+)</text>
        <dbReference type="Rhea" id="RHEA:24624"/>
        <dbReference type="Rhea" id="RHEA-COMP:9670"/>
        <dbReference type="Rhea" id="RHEA-COMP:9704"/>
        <dbReference type="ChEBI" id="CHEBI:15378"/>
        <dbReference type="ChEBI" id="CHEBI:30616"/>
        <dbReference type="ChEBI" id="CHEBI:33019"/>
        <dbReference type="ChEBI" id="CHEBI:57926"/>
        <dbReference type="ChEBI" id="CHEBI:78442"/>
        <dbReference type="ChEBI" id="CHEBI:78534"/>
        <dbReference type="ChEBI" id="CHEBI:456215"/>
        <dbReference type="EC" id="6.1.1.3"/>
    </reaction>
</comment>
<dbReference type="InterPro" id="IPR004154">
    <property type="entry name" value="Anticodon-bd"/>
</dbReference>
<dbReference type="InterPro" id="IPR047246">
    <property type="entry name" value="ThrRS_anticodon"/>
</dbReference>
<dbReference type="Pfam" id="PF00587">
    <property type="entry name" value="tRNA-synt_2b"/>
    <property type="match status" value="1"/>
</dbReference>
<keyword evidence="3 13" id="KW-0820">tRNA-binding</keyword>
<evidence type="ECO:0000256" key="7">
    <source>
        <dbReference type="ARBA" id="ARBA00022833"/>
    </source>
</evidence>
<sequence>MLYSSRPLPTDTAASANRRRPGRVARRPPDREPRHRLKARPQAGEHPPRARSEAPARAIRSRGWPRYRPPRSPCLRAEKPGGTTSAPLVPALRRSPHPAGGFPAMATPIETHVDLASLPKEERLARMRHSAAHLLAEAMLELFPDAELGIGPPIDTGFYYDFRLPRSLTPEDLAWLENRMRESVARRLPFQMASISREEALERWKNQPFKLDLLKDLEDGAITQCTHGNFTDLCKGGHVNHTGEIGAFKLTSVAGAYWRGSEKNPQLQRVYGALFETEEELAAYERQLEEARRRDHRRIGKELKIFELFDETGPGHVVWLPNGATIRRELQRWMEDLELERGYRHVVTPAVSKRQLYVKSGHWDHFHDAMYPVMEREGEEYVLRPMNCPSHIMVFASELHSYREFPIRIAEFGNMHRWEKSGQVSGMSRVRIMTLNDAHIFCTDPAMVEAEVEGVLRLMEHAYGVLGLRNYRYRLSLADPDDKEKYVDNPEMWQQGEALLRRVLDRLGLNYFPAVGEAAFYGPKIDVQFMTAAGKEETLSTIQVDFHFPRQFGLEYIGEDGERHQPIIVHRGVISTLERMVALLIEEYEGNFPLWLAPVQAVVIPIADRHQPYAREVAGALRQYRLRVEVDDRNERMNAKIRDAQLQKVPYMLIVGDREAEARAVSLRVRGEGDQGSVPLAEVVERLRRERDERLLVPGVHPAAPAPAAGG</sequence>